<evidence type="ECO:0000313" key="1">
    <source>
        <dbReference type="EMBL" id="MCB4809337.1"/>
    </source>
</evidence>
<dbReference type="AlphaFoldDB" id="A0A9X1I8P4"/>
<protein>
    <submittedName>
        <fullName evidence="1">Uncharacterized protein</fullName>
    </submittedName>
</protein>
<dbReference type="EMBL" id="JAJAPX010000006">
    <property type="protein sequence ID" value="MCB4809337.1"/>
    <property type="molecule type" value="Genomic_DNA"/>
</dbReference>
<name>A0A9X1I8P4_9FLAO</name>
<accession>A0A9X1I8P4</accession>
<evidence type="ECO:0000313" key="2">
    <source>
        <dbReference type="Proteomes" id="UP001139286"/>
    </source>
</evidence>
<sequence>MFGIENSKDRLNQLKENFKSLQKDSLNISLAEKTCSDAWHLIDWVYEEKKIEDSSLTKQNFRIFVYNNCNQMKILHDLVNSFKHKKLTSPKVHIKKTITKQGDFSGIFSNDFNISRLEIYYGNQSKISVNELIKTTIGFWEKLI</sequence>
<proteinExistence type="predicted"/>
<reference evidence="1" key="1">
    <citation type="submission" date="2021-10" db="EMBL/GenBank/DDBJ databases">
        <title>Tamlana sargassums sp. nov., and Tamlana laminarinivorans sp. nov., two new bacteria isolated from the brown alga.</title>
        <authorList>
            <person name="Li J."/>
        </authorList>
    </citation>
    <scope>NUCLEOTIDE SEQUENCE</scope>
    <source>
        <strain evidence="1">62-3</strain>
    </source>
</reference>
<gene>
    <name evidence="1" type="ORF">LG651_13855</name>
</gene>
<keyword evidence="2" id="KW-1185">Reference proteome</keyword>
<dbReference type="RefSeq" id="WP_226696711.1">
    <property type="nucleotide sequence ID" value="NZ_JAJAPX010000006.1"/>
</dbReference>
<comment type="caution">
    <text evidence="1">The sequence shown here is derived from an EMBL/GenBank/DDBJ whole genome shotgun (WGS) entry which is preliminary data.</text>
</comment>
<organism evidence="1 2">
    <name type="scientific">Neotamlana sargassicola</name>
    <dbReference type="NCBI Taxonomy" id="2883125"/>
    <lineage>
        <taxon>Bacteria</taxon>
        <taxon>Pseudomonadati</taxon>
        <taxon>Bacteroidota</taxon>
        <taxon>Flavobacteriia</taxon>
        <taxon>Flavobacteriales</taxon>
        <taxon>Flavobacteriaceae</taxon>
        <taxon>Neotamlana</taxon>
    </lineage>
</organism>
<dbReference type="Proteomes" id="UP001139286">
    <property type="component" value="Unassembled WGS sequence"/>
</dbReference>